<keyword evidence="2" id="KW-1133">Transmembrane helix</keyword>
<dbReference type="OrthoDB" id="9789229at2"/>
<evidence type="ECO:0000313" key="3">
    <source>
        <dbReference type="EMBL" id="SCC80158.1"/>
    </source>
</evidence>
<dbReference type="RefSeq" id="WP_091847896.1">
    <property type="nucleotide sequence ID" value="NZ_FMBL01000002.1"/>
</dbReference>
<proteinExistence type="predicted"/>
<sequence>MKTAPDREKSKSAVADGQSSHSAQSSAIALHEVARSTADAVAHSATRAAEGVGGVSRDLANRASRHLTAISRIYGVLVLLVGLVGVPYIGYVIVNGMHKFFTGLLHVDFLDLTFLLTCSGTVISLIDAGALIVFGVMLLRDMRKYAARWAYALMAVTVAQGMLSLALQGLGIGVGLSVLQIVILVALAIALDPGLIGERAVRRKLKRMDEHDEYVEAKARGMLGRDPSGKGYIELNVFNVFWLFMVGCVIGLVVEEIYHLIFFNEWQDRAGLVWGPFSPIYGFGVVVLTMCLNRLWHANAVLIFFASALIGGAFEAFVSWFMQVAFGIIAWNYAGDWFALFGGRTSGKYMIFWGLAGLIWLRELLPRLLKFINLIPWKWRYALTAVALALMLIDIVVTLMALDCWYGRVAGLPQTSPVARFFGEHFDDSVMQQRFQTMSINPKWSGRG</sequence>
<feature type="transmembrane region" description="Helical" evidence="2">
    <location>
        <begin position="178"/>
        <end position="197"/>
    </location>
</feature>
<feature type="transmembrane region" description="Helical" evidence="2">
    <location>
        <begin position="300"/>
        <end position="330"/>
    </location>
</feature>
<keyword evidence="2" id="KW-0472">Membrane</keyword>
<dbReference type="AlphaFoldDB" id="A0A1C4H652"/>
<keyword evidence="2" id="KW-0812">Transmembrane</keyword>
<feature type="transmembrane region" description="Helical" evidence="2">
    <location>
        <begin position="232"/>
        <end position="254"/>
    </location>
</feature>
<keyword evidence="4" id="KW-1185">Reference proteome</keyword>
<accession>A0A1C4H652</accession>
<evidence type="ECO:0000256" key="2">
    <source>
        <dbReference type="SAM" id="Phobius"/>
    </source>
</evidence>
<protein>
    <submittedName>
        <fullName evidence="3">Putative ABC-transporter type IV</fullName>
    </submittedName>
</protein>
<feature type="transmembrane region" description="Helical" evidence="2">
    <location>
        <begin position="114"/>
        <end position="139"/>
    </location>
</feature>
<name>A0A1C4H652_9BIFI</name>
<organism evidence="3 4">
    <name type="scientific">Bifidobacterium commune</name>
    <dbReference type="NCBI Taxonomy" id="1505727"/>
    <lineage>
        <taxon>Bacteria</taxon>
        <taxon>Bacillati</taxon>
        <taxon>Actinomycetota</taxon>
        <taxon>Actinomycetes</taxon>
        <taxon>Bifidobacteriales</taxon>
        <taxon>Bifidobacteriaceae</taxon>
        <taxon>Bifidobacterium</taxon>
    </lineage>
</organism>
<dbReference type="Proteomes" id="UP000242610">
    <property type="component" value="Unassembled WGS sequence"/>
</dbReference>
<dbReference type="InterPro" id="IPR010540">
    <property type="entry name" value="CmpB_TMEM229"/>
</dbReference>
<reference evidence="4" key="1">
    <citation type="submission" date="2016-08" db="EMBL/GenBank/DDBJ databases">
        <authorList>
            <person name="Varghese N."/>
            <person name="Submissions Spin"/>
        </authorList>
    </citation>
    <scope>NUCLEOTIDE SEQUENCE [LARGE SCALE GENOMIC DNA]</scope>
    <source>
        <strain evidence="4">R-52791</strain>
    </source>
</reference>
<dbReference type="STRING" id="1505727.GA0061077_1081"/>
<feature type="transmembrane region" description="Helical" evidence="2">
    <location>
        <begin position="381"/>
        <end position="402"/>
    </location>
</feature>
<dbReference type="Pfam" id="PF06541">
    <property type="entry name" value="ABC_trans_CmpB"/>
    <property type="match status" value="1"/>
</dbReference>
<feature type="transmembrane region" description="Helical" evidence="2">
    <location>
        <begin position="73"/>
        <end position="94"/>
    </location>
</feature>
<feature type="transmembrane region" description="Helical" evidence="2">
    <location>
        <begin position="274"/>
        <end position="293"/>
    </location>
</feature>
<gene>
    <name evidence="3" type="ORF">GA0061077_1081</name>
</gene>
<feature type="transmembrane region" description="Helical" evidence="2">
    <location>
        <begin position="151"/>
        <end position="172"/>
    </location>
</feature>
<dbReference type="EMBL" id="FMBL01000002">
    <property type="protein sequence ID" value="SCC80158.1"/>
    <property type="molecule type" value="Genomic_DNA"/>
</dbReference>
<feature type="compositionally biased region" description="Basic and acidic residues" evidence="1">
    <location>
        <begin position="1"/>
        <end position="11"/>
    </location>
</feature>
<evidence type="ECO:0000256" key="1">
    <source>
        <dbReference type="SAM" id="MobiDB-lite"/>
    </source>
</evidence>
<evidence type="ECO:0000313" key="4">
    <source>
        <dbReference type="Proteomes" id="UP000242610"/>
    </source>
</evidence>
<feature type="region of interest" description="Disordered" evidence="1">
    <location>
        <begin position="1"/>
        <end position="22"/>
    </location>
</feature>